<proteinExistence type="predicted"/>
<dbReference type="InterPro" id="IPR002376">
    <property type="entry name" value="Formyl_transf_N"/>
</dbReference>
<accession>A0A3N6P5L2</accession>
<dbReference type="AlphaFoldDB" id="A0A3N6P5L2"/>
<dbReference type="InterPro" id="IPR036477">
    <property type="entry name" value="Formyl_transf_N_sf"/>
</dbReference>
<dbReference type="Gene3D" id="3.40.50.170">
    <property type="entry name" value="Formyl transferase, N-terminal domain"/>
    <property type="match status" value="1"/>
</dbReference>
<sequence>MNHKKFYLLVDTNILCSYLVSKWIEAFGDLPNFQGVIVKEKVQPESLLKARNAFHAQYSGQKHLTDEIYQALTDLYPNIEPTEQAMIERDGIAPYSSTGYSQTIFLGDNLNGVYAKEWLIEASKDSAPLIFVCVTQILKPWWIEMTQSQLFNCHSAILPYGRGMYSVENIAILQDVNKFREVVGVTIHYIDQGVDTGLIIKSQRIIDPFQFDSIWALKAYSYLFEFDLYLTTPRT</sequence>
<dbReference type="SUPFAM" id="SSF53328">
    <property type="entry name" value="Formyltransferase"/>
    <property type="match status" value="1"/>
</dbReference>
<gene>
    <name evidence="2" type="ORF">D5R40_06130</name>
</gene>
<evidence type="ECO:0000259" key="1">
    <source>
        <dbReference type="Pfam" id="PF00551"/>
    </source>
</evidence>
<comment type="caution">
    <text evidence="2">The sequence shown here is derived from an EMBL/GenBank/DDBJ whole genome shotgun (WGS) entry which is preliminary data.</text>
</comment>
<dbReference type="EMBL" id="RCBY01000021">
    <property type="protein sequence ID" value="RQH50939.1"/>
    <property type="molecule type" value="Genomic_DNA"/>
</dbReference>
<organism evidence="2 3">
    <name type="scientific">Okeania hirsuta</name>
    <dbReference type="NCBI Taxonomy" id="1458930"/>
    <lineage>
        <taxon>Bacteria</taxon>
        <taxon>Bacillati</taxon>
        <taxon>Cyanobacteriota</taxon>
        <taxon>Cyanophyceae</taxon>
        <taxon>Oscillatoriophycideae</taxon>
        <taxon>Oscillatoriales</taxon>
        <taxon>Microcoleaceae</taxon>
        <taxon>Okeania</taxon>
    </lineage>
</organism>
<reference evidence="2 3" key="1">
    <citation type="journal article" date="2018" name="ACS Chem. Biol.">
        <title>Ketoreductase domain dysfunction expands chemodiversity: malyngamide biosynthesis in the cyanobacterium Okeania hirsuta.</title>
        <authorList>
            <person name="Moss N.A."/>
            <person name="Leao T."/>
            <person name="Rankin M."/>
            <person name="McCullough T.M."/>
            <person name="Qu P."/>
            <person name="Korobeynikov A."/>
            <person name="Smith J.L."/>
            <person name="Gerwick L."/>
            <person name="Gerwick W.H."/>
        </authorList>
    </citation>
    <scope>NUCLEOTIDE SEQUENCE [LARGE SCALE GENOMIC DNA]</scope>
    <source>
        <strain evidence="2 3">PAB10Feb10-1</strain>
    </source>
</reference>
<dbReference type="Proteomes" id="UP000269154">
    <property type="component" value="Unassembled WGS sequence"/>
</dbReference>
<name>A0A3N6P5L2_9CYAN</name>
<dbReference type="RefSeq" id="WP_124145374.1">
    <property type="nucleotide sequence ID" value="NZ_CAWOKI010000082.1"/>
</dbReference>
<evidence type="ECO:0000313" key="3">
    <source>
        <dbReference type="Proteomes" id="UP000269154"/>
    </source>
</evidence>
<dbReference type="Pfam" id="PF00551">
    <property type="entry name" value="Formyl_trans_N"/>
    <property type="match status" value="1"/>
</dbReference>
<feature type="domain" description="Formyl transferase N-terminal" evidence="1">
    <location>
        <begin position="130"/>
        <end position="203"/>
    </location>
</feature>
<dbReference type="OrthoDB" id="467573at2"/>
<keyword evidence="3" id="KW-1185">Reference proteome</keyword>
<evidence type="ECO:0000313" key="2">
    <source>
        <dbReference type="EMBL" id="RQH50939.1"/>
    </source>
</evidence>
<protein>
    <recommendedName>
        <fullName evidence="1">Formyl transferase N-terminal domain-containing protein</fullName>
    </recommendedName>
</protein>